<dbReference type="PANTHER" id="PTHR24567:SF26">
    <property type="entry name" value="REGULATORY PROTEIN YEIL"/>
    <property type="match status" value="1"/>
</dbReference>
<evidence type="ECO:0000313" key="9">
    <source>
        <dbReference type="Proteomes" id="UP001455384"/>
    </source>
</evidence>
<reference evidence="9" key="1">
    <citation type="submission" date="2023-10" db="EMBL/GenBank/DDBJ databases">
        <title>Genome analysis and identification of Salinococcus sp. Bachu38 nov., a PGPR from the rhizosphere of Tamarix.</title>
        <authorList>
            <person name="Liang Z."/>
            <person name="Zhang X."/>
            <person name="Jia J."/>
            <person name="Chen X."/>
            <person name="Wang Y."/>
            <person name="Wang Q."/>
            <person name="Wang R."/>
        </authorList>
    </citation>
    <scope>NUCLEOTIDE SEQUENCE [LARGE SCALE GENOMIC DNA]</scope>
    <source>
        <strain evidence="9">Bachu38</strain>
    </source>
</reference>
<gene>
    <name evidence="8" type="ORF">RQP18_01245</name>
</gene>
<evidence type="ECO:0000256" key="3">
    <source>
        <dbReference type="ARBA" id="ARBA00023125"/>
    </source>
</evidence>
<evidence type="ECO:0000256" key="5">
    <source>
        <dbReference type="ARBA" id="ARBA00023163"/>
    </source>
</evidence>
<organism evidence="8 9">
    <name type="scientific">Salinicoccus bachuensis</name>
    <dbReference type="NCBI Taxonomy" id="3136731"/>
    <lineage>
        <taxon>Bacteria</taxon>
        <taxon>Bacillati</taxon>
        <taxon>Bacillota</taxon>
        <taxon>Bacilli</taxon>
        <taxon>Bacillales</taxon>
        <taxon>Staphylococcaceae</taxon>
        <taxon>Salinicoccus</taxon>
    </lineage>
</organism>
<dbReference type="InterPro" id="IPR036388">
    <property type="entry name" value="WH-like_DNA-bd_sf"/>
</dbReference>
<keyword evidence="3" id="KW-0238">DNA-binding</keyword>
<dbReference type="InterPro" id="IPR050397">
    <property type="entry name" value="Env_Response_Regulators"/>
</dbReference>
<dbReference type="Proteomes" id="UP001455384">
    <property type="component" value="Chromosome"/>
</dbReference>
<feature type="domain" description="Cyclic nucleotide-binding" evidence="6">
    <location>
        <begin position="17"/>
        <end position="138"/>
    </location>
</feature>
<dbReference type="InterPro" id="IPR018490">
    <property type="entry name" value="cNMP-bd_dom_sf"/>
</dbReference>
<dbReference type="InterPro" id="IPR036390">
    <property type="entry name" value="WH_DNA-bd_sf"/>
</dbReference>
<keyword evidence="4" id="KW-0010">Activator</keyword>
<dbReference type="PROSITE" id="PS51063">
    <property type="entry name" value="HTH_CRP_2"/>
    <property type="match status" value="1"/>
</dbReference>
<evidence type="ECO:0000256" key="1">
    <source>
        <dbReference type="ARBA" id="ARBA00020091"/>
    </source>
</evidence>
<dbReference type="PRINTS" id="PR00034">
    <property type="entry name" value="HTHCRP"/>
</dbReference>
<evidence type="ECO:0000256" key="4">
    <source>
        <dbReference type="ARBA" id="ARBA00023159"/>
    </source>
</evidence>
<dbReference type="Pfam" id="PF13545">
    <property type="entry name" value="HTH_Crp_2"/>
    <property type="match status" value="1"/>
</dbReference>
<dbReference type="Gene3D" id="2.60.120.10">
    <property type="entry name" value="Jelly Rolls"/>
    <property type="match status" value="1"/>
</dbReference>
<dbReference type="InterPro" id="IPR012318">
    <property type="entry name" value="HTH_CRP"/>
</dbReference>
<keyword evidence="5" id="KW-0804">Transcription</keyword>
<dbReference type="SUPFAM" id="SSF46785">
    <property type="entry name" value="Winged helix' DNA-binding domain"/>
    <property type="match status" value="1"/>
</dbReference>
<dbReference type="SMART" id="SM00100">
    <property type="entry name" value="cNMP"/>
    <property type="match status" value="1"/>
</dbReference>
<accession>A0ABZ3CKF3</accession>
<feature type="domain" description="HTH crp-type" evidence="7">
    <location>
        <begin position="152"/>
        <end position="219"/>
    </location>
</feature>
<dbReference type="CDD" id="cd00038">
    <property type="entry name" value="CAP_ED"/>
    <property type="match status" value="1"/>
</dbReference>
<proteinExistence type="predicted"/>
<dbReference type="SMART" id="SM00419">
    <property type="entry name" value="HTH_CRP"/>
    <property type="match status" value="1"/>
</dbReference>
<dbReference type="InterPro" id="IPR014710">
    <property type="entry name" value="RmlC-like_jellyroll"/>
</dbReference>
<dbReference type="Pfam" id="PF00027">
    <property type="entry name" value="cNMP_binding"/>
    <property type="match status" value="1"/>
</dbReference>
<dbReference type="RefSeq" id="WP_342388364.1">
    <property type="nucleotide sequence ID" value="NZ_CP138333.2"/>
</dbReference>
<evidence type="ECO:0000259" key="7">
    <source>
        <dbReference type="PROSITE" id="PS51063"/>
    </source>
</evidence>
<keyword evidence="2" id="KW-0805">Transcription regulation</keyword>
<dbReference type="PROSITE" id="PS50042">
    <property type="entry name" value="CNMP_BINDING_3"/>
    <property type="match status" value="1"/>
</dbReference>
<protein>
    <recommendedName>
        <fullName evidence="1">HTH-type transcriptional regulator ArcR</fullName>
    </recommendedName>
</protein>
<sequence>MAGSHGNHKMCVRNVPIFNHLTEEEMNEVFRKVESKSYPRQDHLYMAGDPKDSLFVLHRGKIRIYRLNEEGKEQLIRVLMPGDFTGELALFGGENQHDSYAEVVQDSRVCEIRKSDLYVLLKEYPDIGIKIIERFSRRLNEVEQQATNIALLNSEERLIEYIRTHVDDEDFLKLGMTKKDLASYLSMQPETLTRIFRKLEADGVIGKIDNRTYQVLDYSIL</sequence>
<keyword evidence="9" id="KW-1185">Reference proteome</keyword>
<dbReference type="InterPro" id="IPR000595">
    <property type="entry name" value="cNMP-bd_dom"/>
</dbReference>
<evidence type="ECO:0000256" key="2">
    <source>
        <dbReference type="ARBA" id="ARBA00023015"/>
    </source>
</evidence>
<name>A0ABZ3CKF3_9STAP</name>
<dbReference type="Gene3D" id="1.10.10.10">
    <property type="entry name" value="Winged helix-like DNA-binding domain superfamily/Winged helix DNA-binding domain"/>
    <property type="match status" value="1"/>
</dbReference>
<dbReference type="SUPFAM" id="SSF51206">
    <property type="entry name" value="cAMP-binding domain-like"/>
    <property type="match status" value="1"/>
</dbReference>
<evidence type="ECO:0000313" key="8">
    <source>
        <dbReference type="EMBL" id="WZX29828.1"/>
    </source>
</evidence>
<dbReference type="EMBL" id="CP138333">
    <property type="protein sequence ID" value="WZX29828.1"/>
    <property type="molecule type" value="Genomic_DNA"/>
</dbReference>
<dbReference type="PANTHER" id="PTHR24567">
    <property type="entry name" value="CRP FAMILY TRANSCRIPTIONAL REGULATORY PROTEIN"/>
    <property type="match status" value="1"/>
</dbReference>
<evidence type="ECO:0000259" key="6">
    <source>
        <dbReference type="PROSITE" id="PS50042"/>
    </source>
</evidence>